<keyword evidence="2 3" id="KW-0786">Thiamine pyrophosphate</keyword>
<keyword evidence="7" id="KW-0456">Lyase</keyword>
<dbReference type="EC" id="4.1.1.7" evidence="7"/>
<dbReference type="Pfam" id="PF02776">
    <property type="entry name" value="TPP_enzyme_N"/>
    <property type="match status" value="1"/>
</dbReference>
<keyword evidence="8" id="KW-1185">Reference proteome</keyword>
<comment type="similarity">
    <text evidence="1 3">Belongs to the TPP enzyme family.</text>
</comment>
<dbReference type="Gene3D" id="3.40.50.970">
    <property type="match status" value="2"/>
</dbReference>
<name>A0A0B8ZKG2_9SPHN</name>
<dbReference type="STRING" id="48936.NJ75_01947"/>
<dbReference type="CDD" id="cd07035">
    <property type="entry name" value="TPP_PYR_POX_like"/>
    <property type="match status" value="1"/>
</dbReference>
<dbReference type="GO" id="GO:0000287">
    <property type="term" value="F:magnesium ion binding"/>
    <property type="evidence" value="ECO:0007669"/>
    <property type="project" value="InterPro"/>
</dbReference>
<comment type="caution">
    <text evidence="7">The sequence shown here is derived from an EMBL/GenBank/DDBJ whole genome shotgun (WGS) entry which is preliminary data.</text>
</comment>
<dbReference type="InterPro" id="IPR045229">
    <property type="entry name" value="TPP_enz"/>
</dbReference>
<dbReference type="InterPro" id="IPR029035">
    <property type="entry name" value="DHS-like_NAD/FAD-binding_dom"/>
</dbReference>
<evidence type="ECO:0000256" key="1">
    <source>
        <dbReference type="ARBA" id="ARBA00007812"/>
    </source>
</evidence>
<organism evidence="7 8">
    <name type="scientific">Novosphingobium subterraneum</name>
    <dbReference type="NCBI Taxonomy" id="48936"/>
    <lineage>
        <taxon>Bacteria</taxon>
        <taxon>Pseudomonadati</taxon>
        <taxon>Pseudomonadota</taxon>
        <taxon>Alphaproteobacteria</taxon>
        <taxon>Sphingomonadales</taxon>
        <taxon>Sphingomonadaceae</taxon>
        <taxon>Novosphingobium</taxon>
    </lineage>
</organism>
<dbReference type="SUPFAM" id="SSF52467">
    <property type="entry name" value="DHS-like NAD/FAD-binding domain"/>
    <property type="match status" value="1"/>
</dbReference>
<dbReference type="InterPro" id="IPR012001">
    <property type="entry name" value="Thiamin_PyroP_enz_TPP-bd_dom"/>
</dbReference>
<evidence type="ECO:0000256" key="2">
    <source>
        <dbReference type="ARBA" id="ARBA00023052"/>
    </source>
</evidence>
<dbReference type="GO" id="GO:0050695">
    <property type="term" value="F:benzoylformate decarboxylase activity"/>
    <property type="evidence" value="ECO:0007669"/>
    <property type="project" value="UniProtKB-EC"/>
</dbReference>
<accession>A0A0B8ZKG2</accession>
<gene>
    <name evidence="7" type="ORF">NJ75_01947</name>
</gene>
<dbReference type="Pfam" id="PF00205">
    <property type="entry name" value="TPP_enzyme_M"/>
    <property type="match status" value="1"/>
</dbReference>
<dbReference type="Proteomes" id="UP000031338">
    <property type="component" value="Unassembled WGS sequence"/>
</dbReference>
<dbReference type="GO" id="GO:0019752">
    <property type="term" value="P:carboxylic acid metabolic process"/>
    <property type="evidence" value="ECO:0007669"/>
    <property type="project" value="UniProtKB-ARBA"/>
</dbReference>
<dbReference type="GO" id="GO:0003984">
    <property type="term" value="F:acetolactate synthase activity"/>
    <property type="evidence" value="ECO:0007669"/>
    <property type="project" value="TreeGrafter"/>
</dbReference>
<dbReference type="Pfam" id="PF02775">
    <property type="entry name" value="TPP_enzyme_C"/>
    <property type="match status" value="1"/>
</dbReference>
<dbReference type="NCBIfam" id="NF005485">
    <property type="entry name" value="PRK07092.1"/>
    <property type="match status" value="1"/>
</dbReference>
<dbReference type="CDD" id="cd02002">
    <property type="entry name" value="TPP_BFDC"/>
    <property type="match status" value="1"/>
</dbReference>
<evidence type="ECO:0000259" key="4">
    <source>
        <dbReference type="Pfam" id="PF00205"/>
    </source>
</evidence>
<dbReference type="InterPro" id="IPR029061">
    <property type="entry name" value="THDP-binding"/>
</dbReference>
<protein>
    <submittedName>
        <fullName evidence="7">Benzoylformate decarboxylase</fullName>
        <ecNumber evidence="7">4.1.1.7</ecNumber>
    </submittedName>
</protein>
<proteinExistence type="inferred from homology"/>
<dbReference type="PROSITE" id="PS00187">
    <property type="entry name" value="TPP_ENZYMES"/>
    <property type="match status" value="1"/>
</dbReference>
<dbReference type="RefSeq" id="WP_039333855.1">
    <property type="nucleotide sequence ID" value="NZ_JRVC01000008.1"/>
</dbReference>
<dbReference type="InterPro" id="IPR011766">
    <property type="entry name" value="TPP_enzyme_TPP-bd"/>
</dbReference>
<feature type="domain" description="Thiamine pyrophosphate enzyme central" evidence="4">
    <location>
        <begin position="187"/>
        <end position="318"/>
    </location>
</feature>
<dbReference type="PANTHER" id="PTHR18968:SF133">
    <property type="entry name" value="BENZOYLFORMATE DECARBOXYLASE"/>
    <property type="match status" value="1"/>
</dbReference>
<dbReference type="InterPro" id="IPR000399">
    <property type="entry name" value="TPP-bd_CS"/>
</dbReference>
<dbReference type="AlphaFoldDB" id="A0A0B8ZKG2"/>
<evidence type="ECO:0000313" key="7">
    <source>
        <dbReference type="EMBL" id="KHS46711.1"/>
    </source>
</evidence>
<dbReference type="InterPro" id="IPR012000">
    <property type="entry name" value="Thiamin_PyroP_enz_cen_dom"/>
</dbReference>
<dbReference type="GO" id="GO:0030976">
    <property type="term" value="F:thiamine pyrophosphate binding"/>
    <property type="evidence" value="ECO:0007669"/>
    <property type="project" value="InterPro"/>
</dbReference>
<evidence type="ECO:0000259" key="5">
    <source>
        <dbReference type="Pfam" id="PF02775"/>
    </source>
</evidence>
<dbReference type="Gene3D" id="3.40.50.1220">
    <property type="entry name" value="TPP-binding domain"/>
    <property type="match status" value="1"/>
</dbReference>
<dbReference type="GO" id="GO:0050660">
    <property type="term" value="F:flavin adenine dinucleotide binding"/>
    <property type="evidence" value="ECO:0007669"/>
    <property type="project" value="TreeGrafter"/>
</dbReference>
<evidence type="ECO:0000259" key="6">
    <source>
        <dbReference type="Pfam" id="PF02776"/>
    </source>
</evidence>
<dbReference type="PATRIC" id="fig|48936.3.peg.1957"/>
<dbReference type="SUPFAM" id="SSF52518">
    <property type="entry name" value="Thiamin diphosphate-binding fold (THDP-binding)"/>
    <property type="match status" value="2"/>
</dbReference>
<evidence type="ECO:0000313" key="8">
    <source>
        <dbReference type="Proteomes" id="UP000031338"/>
    </source>
</evidence>
<feature type="domain" description="Thiamine pyrophosphate enzyme N-terminal TPP-binding" evidence="6">
    <location>
        <begin position="3"/>
        <end position="102"/>
    </location>
</feature>
<sequence length="518" mass="55532">MPTVREISLEVMREVGMTTVFGNPGSTELPMFRDFPADFRYVMGLQESIVLGMADGYAQGTGRAALVNLHSSAGVGHALGNLFTAYKNQTPLVVTAGQQARSILPYEPFLFAERASEFPRPFVKWSCEPARAEDVPAALHRAWLVAMEPPRGPTFVSIPIDDWDRECEPFVLRKVHPARAPDSIALAECANALARSDRPAFVVGAGVARDGVWDEVVALAERHNAAVWVAPMSARCSFPENHPLFAGFLTAAREAIVSALAPYDFVLALGGPMNLYHVEGGGLHVPESCEVWLIGDNHVHAAWAPAGTAIVGNCRDAIVSLLAEGGVAQRTAPMSRLHPEPLDGAVMSDAFVLQRLAALRDPHSIIVEEAPSSRGAMHDRLPIVHKDTFYTTASGGLGHGLPAAVGMAMARPEEKVVAVLGDGSAMYAIQGLHAAVQHGLPVSFIIIKNNRYEALHHFGHHFGMQELVGTKFPELDFCKIAEGHGLTARRAVDAASLDAALSWSLASKDPTLVEAIVA</sequence>
<reference evidence="7 8" key="1">
    <citation type="submission" date="2014-10" db="EMBL/GenBank/DDBJ databases">
        <title>Draft genome sequence of Novosphingobium subterraneum DSM 12447.</title>
        <authorList>
            <person name="Gan H.M."/>
            <person name="Gan H.Y."/>
            <person name="Savka M.A."/>
        </authorList>
    </citation>
    <scope>NUCLEOTIDE SEQUENCE [LARGE SCALE GENOMIC DNA]</scope>
    <source>
        <strain evidence="7 8">DSM 12447</strain>
    </source>
</reference>
<feature type="domain" description="Thiamine pyrophosphate enzyme TPP-binding" evidence="5">
    <location>
        <begin position="382"/>
        <end position="514"/>
    </location>
</feature>
<dbReference type="EMBL" id="JRVC01000008">
    <property type="protein sequence ID" value="KHS46711.1"/>
    <property type="molecule type" value="Genomic_DNA"/>
</dbReference>
<evidence type="ECO:0000256" key="3">
    <source>
        <dbReference type="RuleBase" id="RU362132"/>
    </source>
</evidence>
<dbReference type="PANTHER" id="PTHR18968">
    <property type="entry name" value="THIAMINE PYROPHOSPHATE ENZYMES"/>
    <property type="match status" value="1"/>
</dbReference>